<sequence length="82" mass="9522">MATINIEEIQRFLHSKGDKDALPYQNNGEGYFLEIRFDKPNVKDRKYLDEEFKNKVFSVDCAYGSVLILFDENGLLKSIEIS</sequence>
<reference evidence="1 2" key="1">
    <citation type="submission" date="2024-04" db="EMBL/GenBank/DDBJ databases">
        <title>A novel species isolated from cricket.</title>
        <authorList>
            <person name="Wang H.-C."/>
        </authorList>
    </citation>
    <scope>NUCLEOTIDE SEQUENCE [LARGE SCALE GENOMIC DNA]</scope>
    <source>
        <strain evidence="1 2">WL0021</strain>
    </source>
</reference>
<evidence type="ECO:0000313" key="1">
    <source>
        <dbReference type="EMBL" id="MEN3931781.1"/>
    </source>
</evidence>
<name>A0ABV0BN84_9HYPH</name>
<dbReference type="RefSeq" id="WP_346337828.1">
    <property type="nucleotide sequence ID" value="NZ_JBBYXI010000010.1"/>
</dbReference>
<dbReference type="EMBL" id="JBBYXI010000010">
    <property type="protein sequence ID" value="MEN3931781.1"/>
    <property type="molecule type" value="Genomic_DNA"/>
</dbReference>
<gene>
    <name evidence="1" type="ORF">WJT86_12025</name>
</gene>
<keyword evidence="2" id="KW-1185">Reference proteome</keyword>
<comment type="caution">
    <text evidence="1">The sequence shown here is derived from an EMBL/GenBank/DDBJ whole genome shotgun (WGS) entry which is preliminary data.</text>
</comment>
<organism evidence="1 2">
    <name type="scientific">Hohaiivirga grylli</name>
    <dbReference type="NCBI Taxonomy" id="3133970"/>
    <lineage>
        <taxon>Bacteria</taxon>
        <taxon>Pseudomonadati</taxon>
        <taxon>Pseudomonadota</taxon>
        <taxon>Alphaproteobacteria</taxon>
        <taxon>Hyphomicrobiales</taxon>
        <taxon>Methylobacteriaceae</taxon>
        <taxon>Hohaiivirga</taxon>
    </lineage>
</organism>
<accession>A0ABV0BN84</accession>
<proteinExistence type="predicted"/>
<protein>
    <submittedName>
        <fullName evidence="1">Uncharacterized protein</fullName>
    </submittedName>
</protein>
<dbReference type="Proteomes" id="UP001418637">
    <property type="component" value="Unassembled WGS sequence"/>
</dbReference>
<evidence type="ECO:0000313" key="2">
    <source>
        <dbReference type="Proteomes" id="UP001418637"/>
    </source>
</evidence>